<feature type="non-terminal residue" evidence="2">
    <location>
        <position position="1"/>
    </location>
</feature>
<name>A0AAV5WDH5_9BILA</name>
<feature type="region of interest" description="Disordered" evidence="1">
    <location>
        <begin position="388"/>
        <end position="410"/>
    </location>
</feature>
<evidence type="ECO:0008006" key="4">
    <source>
        <dbReference type="Google" id="ProtNLM"/>
    </source>
</evidence>
<dbReference type="Proteomes" id="UP001432322">
    <property type="component" value="Unassembled WGS sequence"/>
</dbReference>
<reference evidence="2" key="1">
    <citation type="submission" date="2023-10" db="EMBL/GenBank/DDBJ databases">
        <title>Genome assembly of Pristionchus species.</title>
        <authorList>
            <person name="Yoshida K."/>
            <person name="Sommer R.J."/>
        </authorList>
    </citation>
    <scope>NUCLEOTIDE SEQUENCE</scope>
    <source>
        <strain evidence="2">RS5133</strain>
    </source>
</reference>
<sequence length="410" mass="45851">KVVKCSICGSAGPSFCLPSAANCVRKCSSSACIFQPTMECATCVSKFCDSCIYRHAEQTSHASYRAMCVNKEFSYCRIHFTPYIRMCSCQELLCESCEPSHLDMGHNCVAIDQIRDYDTAEIKRCYDELKTGRTIVDEKIDELEKCVDETNESIAKAFSHIIAQITTELLSKMNFHAHGMDLNTESIRGFIANLGTCIHSNLESGQEAEYMYETRKTPMIDIKNSDSTKRSVAFEVLYKHLGFDSNDILFRLTKSEEGSWRGFVVPPLIGGLVRSIHAEMPFRHAGPETCQHVLPMLQQPNDGKVFVRQKQRSMAGKKTPLAIHELKSSTEIVLVSPRASIVESRPSTSREAPKWTGFVENLPTSLNVWKPVRVPLLSYKSAIGNAKIDDSQGTKDLVDQPSSPKKIKVE</sequence>
<proteinExistence type="predicted"/>
<gene>
    <name evidence="2" type="ORF">PFISCL1PPCAC_20850</name>
</gene>
<feature type="non-terminal residue" evidence="2">
    <location>
        <position position="410"/>
    </location>
</feature>
<accession>A0AAV5WDH5</accession>
<keyword evidence="3" id="KW-1185">Reference proteome</keyword>
<protein>
    <recommendedName>
        <fullName evidence="4">B box-type domain-containing protein</fullName>
    </recommendedName>
</protein>
<feature type="compositionally biased region" description="Basic and acidic residues" evidence="1">
    <location>
        <begin position="388"/>
        <end position="398"/>
    </location>
</feature>
<dbReference type="AlphaFoldDB" id="A0AAV5WDH5"/>
<organism evidence="2 3">
    <name type="scientific">Pristionchus fissidentatus</name>
    <dbReference type="NCBI Taxonomy" id="1538716"/>
    <lineage>
        <taxon>Eukaryota</taxon>
        <taxon>Metazoa</taxon>
        <taxon>Ecdysozoa</taxon>
        <taxon>Nematoda</taxon>
        <taxon>Chromadorea</taxon>
        <taxon>Rhabditida</taxon>
        <taxon>Rhabditina</taxon>
        <taxon>Diplogasteromorpha</taxon>
        <taxon>Diplogasteroidea</taxon>
        <taxon>Neodiplogasteridae</taxon>
        <taxon>Pristionchus</taxon>
    </lineage>
</organism>
<comment type="caution">
    <text evidence="2">The sequence shown here is derived from an EMBL/GenBank/DDBJ whole genome shotgun (WGS) entry which is preliminary data.</text>
</comment>
<evidence type="ECO:0000313" key="2">
    <source>
        <dbReference type="EMBL" id="GMT29553.1"/>
    </source>
</evidence>
<dbReference type="EMBL" id="BTSY01000005">
    <property type="protein sequence ID" value="GMT29553.1"/>
    <property type="molecule type" value="Genomic_DNA"/>
</dbReference>
<evidence type="ECO:0000256" key="1">
    <source>
        <dbReference type="SAM" id="MobiDB-lite"/>
    </source>
</evidence>
<evidence type="ECO:0000313" key="3">
    <source>
        <dbReference type="Proteomes" id="UP001432322"/>
    </source>
</evidence>